<keyword evidence="3" id="KW-1185">Reference proteome</keyword>
<evidence type="ECO:0000256" key="1">
    <source>
        <dbReference type="SAM" id="MobiDB-lite"/>
    </source>
</evidence>
<gene>
    <name evidence="2" type="ORF">E3N88_09441</name>
</gene>
<organism evidence="2 3">
    <name type="scientific">Mikania micrantha</name>
    <name type="common">bitter vine</name>
    <dbReference type="NCBI Taxonomy" id="192012"/>
    <lineage>
        <taxon>Eukaryota</taxon>
        <taxon>Viridiplantae</taxon>
        <taxon>Streptophyta</taxon>
        <taxon>Embryophyta</taxon>
        <taxon>Tracheophyta</taxon>
        <taxon>Spermatophyta</taxon>
        <taxon>Magnoliopsida</taxon>
        <taxon>eudicotyledons</taxon>
        <taxon>Gunneridae</taxon>
        <taxon>Pentapetalae</taxon>
        <taxon>asterids</taxon>
        <taxon>campanulids</taxon>
        <taxon>Asterales</taxon>
        <taxon>Asteraceae</taxon>
        <taxon>Asteroideae</taxon>
        <taxon>Heliantheae alliance</taxon>
        <taxon>Eupatorieae</taxon>
        <taxon>Mikania</taxon>
    </lineage>
</organism>
<feature type="region of interest" description="Disordered" evidence="1">
    <location>
        <begin position="87"/>
        <end position="110"/>
    </location>
</feature>
<feature type="compositionally biased region" description="Polar residues" evidence="1">
    <location>
        <begin position="93"/>
        <end position="110"/>
    </location>
</feature>
<evidence type="ECO:0000313" key="3">
    <source>
        <dbReference type="Proteomes" id="UP000326396"/>
    </source>
</evidence>
<name>A0A5N6PM52_9ASTR</name>
<dbReference type="Proteomes" id="UP000326396">
    <property type="component" value="Linkage Group LG12"/>
</dbReference>
<dbReference type="EMBL" id="SZYD01000004">
    <property type="protein sequence ID" value="KAD6454735.1"/>
    <property type="molecule type" value="Genomic_DNA"/>
</dbReference>
<sequence length="110" mass="11561">MEEKGWQMNREKSMGKGGSPKPQVTPPGTKATPSPLLKALGGSGVGTLAAVGSGWSASPPPSSSPADREGNEETCKWLLISEWSDSDWRNEGTGYSNNSVSHLTISTLDD</sequence>
<comment type="caution">
    <text evidence="2">The sequence shown here is derived from an EMBL/GenBank/DDBJ whole genome shotgun (WGS) entry which is preliminary data.</text>
</comment>
<reference evidence="2 3" key="1">
    <citation type="submission" date="2019-05" db="EMBL/GenBank/DDBJ databases">
        <title>Mikania micrantha, genome provides insights into the molecular mechanism of rapid growth.</title>
        <authorList>
            <person name="Liu B."/>
        </authorList>
    </citation>
    <scope>NUCLEOTIDE SEQUENCE [LARGE SCALE GENOMIC DNA]</scope>
    <source>
        <strain evidence="2">NLD-2019</strain>
        <tissue evidence="2">Leaf</tissue>
    </source>
</reference>
<accession>A0A5N6PM52</accession>
<feature type="compositionally biased region" description="Basic and acidic residues" evidence="1">
    <location>
        <begin position="1"/>
        <end position="14"/>
    </location>
</feature>
<dbReference type="AlphaFoldDB" id="A0A5N6PM52"/>
<feature type="region of interest" description="Disordered" evidence="1">
    <location>
        <begin position="1"/>
        <end position="73"/>
    </location>
</feature>
<evidence type="ECO:0000313" key="2">
    <source>
        <dbReference type="EMBL" id="KAD6454735.1"/>
    </source>
</evidence>
<protein>
    <submittedName>
        <fullName evidence="2">Uncharacterized protein</fullName>
    </submittedName>
</protein>
<proteinExistence type="predicted"/>